<keyword evidence="2" id="KW-1185">Reference proteome</keyword>
<name>A0A8J6DFM4_GALPY</name>
<comment type="caution">
    <text evidence="1">The sequence shown here is derived from an EMBL/GenBank/DDBJ whole genome shotgun (WGS) entry which is preliminary data.</text>
</comment>
<reference evidence="1" key="1">
    <citation type="journal article" date="2021" name="Evol. Appl.">
        <title>The genome of the Pyrenean desman and the effects of bottlenecks and inbreeding on the genomic landscape of an endangered species.</title>
        <authorList>
            <person name="Escoda L."/>
            <person name="Castresana J."/>
        </authorList>
    </citation>
    <scope>NUCLEOTIDE SEQUENCE</scope>
    <source>
        <strain evidence="1">IBE-C5619</strain>
    </source>
</reference>
<dbReference type="EMBL" id="JAGFMF010012289">
    <property type="protein sequence ID" value="KAG8504578.1"/>
    <property type="molecule type" value="Genomic_DNA"/>
</dbReference>
<gene>
    <name evidence="1" type="ORF">J0S82_002462</name>
</gene>
<evidence type="ECO:0000313" key="1">
    <source>
        <dbReference type="EMBL" id="KAG8504578.1"/>
    </source>
</evidence>
<feature type="non-terminal residue" evidence="1">
    <location>
        <position position="1"/>
    </location>
</feature>
<dbReference type="Proteomes" id="UP000700334">
    <property type="component" value="Unassembled WGS sequence"/>
</dbReference>
<dbReference type="AlphaFoldDB" id="A0A8J6DFM4"/>
<dbReference type="OrthoDB" id="6077919at2759"/>
<protein>
    <submittedName>
        <fullName evidence="1">Zinc finger protein 449</fullName>
    </submittedName>
</protein>
<accession>A0A8J6DFM4</accession>
<proteinExistence type="predicted"/>
<sequence length="106" mass="12289">MSFPLENREEEWVKELQESKEIKQLLDSKIGFEIGIENEEDTSKQKKLENLYPFIVTLEGNALHGPILQKDYGQLENQWETPPEDLPTDITKLVDYQSPSIGEKPE</sequence>
<organism evidence="1 2">
    <name type="scientific">Galemys pyrenaicus</name>
    <name type="common">Iberian desman</name>
    <name type="synonym">Pyrenean desman</name>
    <dbReference type="NCBI Taxonomy" id="202257"/>
    <lineage>
        <taxon>Eukaryota</taxon>
        <taxon>Metazoa</taxon>
        <taxon>Chordata</taxon>
        <taxon>Craniata</taxon>
        <taxon>Vertebrata</taxon>
        <taxon>Euteleostomi</taxon>
        <taxon>Mammalia</taxon>
        <taxon>Eutheria</taxon>
        <taxon>Laurasiatheria</taxon>
        <taxon>Eulipotyphla</taxon>
        <taxon>Talpidae</taxon>
        <taxon>Galemys</taxon>
    </lineage>
</organism>
<evidence type="ECO:0000313" key="2">
    <source>
        <dbReference type="Proteomes" id="UP000700334"/>
    </source>
</evidence>